<evidence type="ECO:0000313" key="2">
    <source>
        <dbReference type="Proteomes" id="UP001162992"/>
    </source>
</evidence>
<reference evidence="2" key="1">
    <citation type="journal article" date="2024" name="Proc. Natl. Acad. Sci. U.S.A.">
        <title>Extraordinary preservation of gene collinearity over three hundred million years revealed in homosporous lycophytes.</title>
        <authorList>
            <person name="Li C."/>
            <person name="Wickell D."/>
            <person name="Kuo L.Y."/>
            <person name="Chen X."/>
            <person name="Nie B."/>
            <person name="Liao X."/>
            <person name="Peng D."/>
            <person name="Ji J."/>
            <person name="Jenkins J."/>
            <person name="Williams M."/>
            <person name="Shu S."/>
            <person name="Plott C."/>
            <person name="Barry K."/>
            <person name="Rajasekar S."/>
            <person name="Grimwood J."/>
            <person name="Han X."/>
            <person name="Sun S."/>
            <person name="Hou Z."/>
            <person name="He W."/>
            <person name="Dai G."/>
            <person name="Sun C."/>
            <person name="Schmutz J."/>
            <person name="Leebens-Mack J.H."/>
            <person name="Li F.W."/>
            <person name="Wang L."/>
        </authorList>
    </citation>
    <scope>NUCLEOTIDE SEQUENCE [LARGE SCALE GENOMIC DNA]</scope>
    <source>
        <strain evidence="2">cv. PW_Plant_1</strain>
    </source>
</reference>
<sequence length="101" mass="11351">MCFVYKIGEGVTLCSPGQRVHLDITYAYFVAKFQGSWQDYMLIKEEHVVHVPKRVADDIAAQLSSNPFTVYVLLKEIDSPKGEHLLITAAASVVGRVWQLL</sequence>
<proteinExistence type="predicted"/>
<comment type="caution">
    <text evidence="1">The sequence shown here is derived from an EMBL/GenBank/DDBJ whole genome shotgun (WGS) entry which is preliminary data.</text>
</comment>
<organism evidence="1 2">
    <name type="scientific">Diphasiastrum complanatum</name>
    <name type="common">Issler's clubmoss</name>
    <name type="synonym">Lycopodium complanatum</name>
    <dbReference type="NCBI Taxonomy" id="34168"/>
    <lineage>
        <taxon>Eukaryota</taxon>
        <taxon>Viridiplantae</taxon>
        <taxon>Streptophyta</taxon>
        <taxon>Embryophyta</taxon>
        <taxon>Tracheophyta</taxon>
        <taxon>Lycopodiopsida</taxon>
        <taxon>Lycopodiales</taxon>
        <taxon>Lycopodiaceae</taxon>
        <taxon>Lycopodioideae</taxon>
        <taxon>Diphasiastrum</taxon>
    </lineage>
</organism>
<protein>
    <submittedName>
        <fullName evidence="1">Uncharacterized protein</fullName>
    </submittedName>
</protein>
<keyword evidence="2" id="KW-1185">Reference proteome</keyword>
<gene>
    <name evidence="1" type="ORF">O6H91_18G046100</name>
</gene>
<evidence type="ECO:0000313" key="1">
    <source>
        <dbReference type="EMBL" id="KAJ7523309.1"/>
    </source>
</evidence>
<dbReference type="Proteomes" id="UP001162992">
    <property type="component" value="Chromosome 18"/>
</dbReference>
<accession>A0ACC2B0K9</accession>
<dbReference type="EMBL" id="CM055109">
    <property type="protein sequence ID" value="KAJ7523309.1"/>
    <property type="molecule type" value="Genomic_DNA"/>
</dbReference>
<name>A0ACC2B0K9_DIPCM</name>